<evidence type="ECO:0000256" key="1">
    <source>
        <dbReference type="SAM" id="MobiDB-lite"/>
    </source>
</evidence>
<dbReference type="EMBL" id="CAICTM010000789">
    <property type="protein sequence ID" value="CAB9516537.1"/>
    <property type="molecule type" value="Genomic_DNA"/>
</dbReference>
<reference evidence="2" key="1">
    <citation type="submission" date="2020-06" db="EMBL/GenBank/DDBJ databases">
        <authorList>
            <consortium name="Plant Systems Biology data submission"/>
        </authorList>
    </citation>
    <scope>NUCLEOTIDE SEQUENCE</scope>
    <source>
        <strain evidence="2">D6</strain>
    </source>
</reference>
<feature type="region of interest" description="Disordered" evidence="1">
    <location>
        <begin position="1"/>
        <end position="44"/>
    </location>
</feature>
<comment type="caution">
    <text evidence="2">The sequence shown here is derived from an EMBL/GenBank/DDBJ whole genome shotgun (WGS) entry which is preliminary data.</text>
</comment>
<gene>
    <name evidence="2" type="ORF">SEMRO_790_G202810.1</name>
</gene>
<feature type="compositionally biased region" description="Basic and acidic residues" evidence="1">
    <location>
        <begin position="99"/>
        <end position="126"/>
    </location>
</feature>
<keyword evidence="3" id="KW-1185">Reference proteome</keyword>
<accession>A0A9N8HL06</accession>
<sequence length="327" mass="36958">MMKKVQTAQSPRQQQQATTTTTTTNPSAGAFSAGLPFTPSTDQAQNLRNYQEFLLKGGDSTGGWDVNQIVKRCEVALTPQLGADHKNKSKRAGAASSSREAKRLAKAKEKEEKKAAKEAELKKKEETSKEIDKIVDKFQPDYRKCIRCQDEKHPRNKQDETDYSVAKWLILKEGKPEEKRYDIADFNHQQLRDLAAKCKLKGSGSMSMWKARMELAAWAKSGTIYSDNSIANPFTTAQEKKTNTYMRIIQTCFHPSLVQRFVDLNDRNKRKQFEQNSGQDPVKSFMVEVSNMYNDTSFNETLSKIVNSDQNCPTVTPILLNGWPAVS</sequence>
<evidence type="ECO:0000313" key="2">
    <source>
        <dbReference type="EMBL" id="CAB9516537.1"/>
    </source>
</evidence>
<name>A0A9N8HL06_9STRA</name>
<proteinExistence type="predicted"/>
<evidence type="ECO:0000313" key="3">
    <source>
        <dbReference type="Proteomes" id="UP001153069"/>
    </source>
</evidence>
<dbReference type="AlphaFoldDB" id="A0A9N8HL06"/>
<dbReference type="Proteomes" id="UP001153069">
    <property type="component" value="Unassembled WGS sequence"/>
</dbReference>
<organism evidence="2 3">
    <name type="scientific">Seminavis robusta</name>
    <dbReference type="NCBI Taxonomy" id="568900"/>
    <lineage>
        <taxon>Eukaryota</taxon>
        <taxon>Sar</taxon>
        <taxon>Stramenopiles</taxon>
        <taxon>Ochrophyta</taxon>
        <taxon>Bacillariophyta</taxon>
        <taxon>Bacillariophyceae</taxon>
        <taxon>Bacillariophycidae</taxon>
        <taxon>Naviculales</taxon>
        <taxon>Naviculaceae</taxon>
        <taxon>Seminavis</taxon>
    </lineage>
</organism>
<protein>
    <submittedName>
        <fullName evidence="2">Uncharacterized protein</fullName>
    </submittedName>
</protein>
<feature type="compositionally biased region" description="Low complexity" evidence="1">
    <location>
        <begin position="1"/>
        <end position="24"/>
    </location>
</feature>
<feature type="region of interest" description="Disordered" evidence="1">
    <location>
        <begin position="82"/>
        <end position="126"/>
    </location>
</feature>